<sequence>MSHIDQIIHLMDEAKKKNPLVDFLINYVTANELTSITSYFGGTPVMTDDPIDAAEVVEYAKVDALVFNIGTVTNKQVNAMIEAGKKATELNIPIILDPVAAGATPFRSASIRRMLEELKISVIKGNLAEVKACLGVETTSKGVDSNEDESEAEKYVVALAKKYNCVVAMTGIEDVISDGTRVVRIKNGSKNLPKVIGTGCTIGALVGTFSGVTKDYFYSAMTGVIIMGIAGEIADTMVEKGEGYYTYKHHLLDTLSILSNDAVRERANIVDVAVEEIAV</sequence>
<dbReference type="NCBIfam" id="NF006830">
    <property type="entry name" value="PRK09355.1"/>
    <property type="match status" value="1"/>
</dbReference>
<dbReference type="RefSeq" id="WP_051651650.1">
    <property type="nucleotide sequence ID" value="NZ_DAMANS010000036.1"/>
</dbReference>
<dbReference type="SUPFAM" id="SSF53613">
    <property type="entry name" value="Ribokinase-like"/>
    <property type="match status" value="1"/>
</dbReference>
<comment type="pathway">
    <text evidence="3 11">Cofactor biosynthesis; thiamine diphosphate biosynthesis; 4-methyl-5-(2-phosphoethyl)-thiazole from 5-(2-hydroxyethyl)-4-methylthiazole: step 1/1.</text>
</comment>
<comment type="similarity">
    <text evidence="11">Belongs to the Thz kinase family.</text>
</comment>
<comment type="catalytic activity">
    <reaction evidence="1 11">
        <text>5-(2-hydroxyethyl)-4-methylthiazole + ATP = 4-methyl-5-(2-phosphooxyethyl)-thiazole + ADP + H(+)</text>
        <dbReference type="Rhea" id="RHEA:24212"/>
        <dbReference type="ChEBI" id="CHEBI:15378"/>
        <dbReference type="ChEBI" id="CHEBI:17957"/>
        <dbReference type="ChEBI" id="CHEBI:30616"/>
        <dbReference type="ChEBI" id="CHEBI:58296"/>
        <dbReference type="ChEBI" id="CHEBI:456216"/>
        <dbReference type="EC" id="2.7.1.50"/>
    </reaction>
</comment>
<evidence type="ECO:0000256" key="3">
    <source>
        <dbReference type="ARBA" id="ARBA00004868"/>
    </source>
</evidence>
<evidence type="ECO:0000313" key="12">
    <source>
        <dbReference type="EMBL" id="SDI99515.1"/>
    </source>
</evidence>
<reference evidence="12 13" key="1">
    <citation type="submission" date="2016-10" db="EMBL/GenBank/DDBJ databases">
        <authorList>
            <person name="de Groot N.N."/>
        </authorList>
    </citation>
    <scope>NUCLEOTIDE SEQUENCE [LARGE SCALE GENOMIC DNA]</scope>
    <source>
        <strain evidence="12 13">CGMCC 1.5058</strain>
    </source>
</reference>
<evidence type="ECO:0000256" key="7">
    <source>
        <dbReference type="ARBA" id="ARBA00022777"/>
    </source>
</evidence>
<dbReference type="Proteomes" id="UP000183255">
    <property type="component" value="Unassembled WGS sequence"/>
</dbReference>
<gene>
    <name evidence="11" type="primary">thiM</name>
    <name evidence="12" type="ORF">SAMN05421804_10629</name>
</gene>
<organism evidence="12 13">
    <name type="scientific">Proteiniclasticum ruminis</name>
    <dbReference type="NCBI Taxonomy" id="398199"/>
    <lineage>
        <taxon>Bacteria</taxon>
        <taxon>Bacillati</taxon>
        <taxon>Bacillota</taxon>
        <taxon>Clostridia</taxon>
        <taxon>Eubacteriales</taxon>
        <taxon>Clostridiaceae</taxon>
        <taxon>Proteiniclasticum</taxon>
    </lineage>
</organism>
<keyword evidence="5 11" id="KW-0479">Metal-binding</keyword>
<protein>
    <recommendedName>
        <fullName evidence="11">Hydroxyethylthiazole kinase</fullName>
        <ecNumber evidence="11">2.7.1.50</ecNumber>
    </recommendedName>
    <alternativeName>
        <fullName evidence="11">4-methyl-5-beta-hydroxyethylthiazole kinase</fullName>
        <shortName evidence="11">TH kinase</shortName>
        <shortName evidence="11">Thz kinase</shortName>
    </alternativeName>
</protein>
<evidence type="ECO:0000256" key="6">
    <source>
        <dbReference type="ARBA" id="ARBA00022741"/>
    </source>
</evidence>
<dbReference type="HAMAP" id="MF_00228">
    <property type="entry name" value="Thz_kinase"/>
    <property type="match status" value="1"/>
</dbReference>
<dbReference type="UniPathway" id="UPA00060">
    <property type="reaction ID" value="UER00139"/>
</dbReference>
<feature type="binding site" evidence="11">
    <location>
        <position position="197"/>
    </location>
    <ligand>
        <name>substrate</name>
    </ligand>
</feature>
<dbReference type="AlphaFoldDB" id="A0A1G8Q4X6"/>
<dbReference type="CDD" id="cd01170">
    <property type="entry name" value="THZ_kinase"/>
    <property type="match status" value="1"/>
</dbReference>
<keyword evidence="4 11" id="KW-0808">Transferase</keyword>
<dbReference type="GO" id="GO:0005524">
    <property type="term" value="F:ATP binding"/>
    <property type="evidence" value="ECO:0007669"/>
    <property type="project" value="UniProtKB-UniRule"/>
</dbReference>
<dbReference type="GO" id="GO:0009229">
    <property type="term" value="P:thiamine diphosphate biosynthetic process"/>
    <property type="evidence" value="ECO:0007669"/>
    <property type="project" value="UniProtKB-UniRule"/>
</dbReference>
<evidence type="ECO:0000256" key="11">
    <source>
        <dbReference type="HAMAP-Rule" id="MF_00228"/>
    </source>
</evidence>
<dbReference type="PIRSF" id="PIRSF000513">
    <property type="entry name" value="Thz_kinase"/>
    <property type="match status" value="1"/>
</dbReference>
<dbReference type="GO" id="GO:0004417">
    <property type="term" value="F:hydroxyethylthiazole kinase activity"/>
    <property type="evidence" value="ECO:0007669"/>
    <property type="project" value="UniProtKB-UniRule"/>
</dbReference>
<evidence type="ECO:0000256" key="10">
    <source>
        <dbReference type="ARBA" id="ARBA00022977"/>
    </source>
</evidence>
<dbReference type="EMBL" id="FNDZ01000006">
    <property type="protein sequence ID" value="SDI99515.1"/>
    <property type="molecule type" value="Genomic_DNA"/>
</dbReference>
<feature type="binding site" evidence="11">
    <location>
        <position position="170"/>
    </location>
    <ligand>
        <name>ATP</name>
        <dbReference type="ChEBI" id="CHEBI:30616"/>
    </ligand>
</feature>
<dbReference type="Gene3D" id="3.40.1190.20">
    <property type="match status" value="1"/>
</dbReference>
<dbReference type="EC" id="2.7.1.50" evidence="11"/>
<name>A0A1G8Q4X6_9CLOT</name>
<keyword evidence="7 11" id="KW-0418">Kinase</keyword>
<dbReference type="InterPro" id="IPR000417">
    <property type="entry name" value="Hyethyz_kinase"/>
</dbReference>
<comment type="cofactor">
    <cofactor evidence="2 11">
        <name>Mg(2+)</name>
        <dbReference type="ChEBI" id="CHEBI:18420"/>
    </cofactor>
</comment>
<dbReference type="InterPro" id="IPR029056">
    <property type="entry name" value="Ribokinase-like"/>
</dbReference>
<evidence type="ECO:0000256" key="1">
    <source>
        <dbReference type="ARBA" id="ARBA00001771"/>
    </source>
</evidence>
<keyword evidence="10 11" id="KW-0784">Thiamine biosynthesis</keyword>
<evidence type="ECO:0000256" key="8">
    <source>
        <dbReference type="ARBA" id="ARBA00022840"/>
    </source>
</evidence>
<feature type="binding site" evidence="11">
    <location>
        <position position="124"/>
    </location>
    <ligand>
        <name>ATP</name>
        <dbReference type="ChEBI" id="CHEBI:30616"/>
    </ligand>
</feature>
<dbReference type="GO" id="GO:0000287">
    <property type="term" value="F:magnesium ion binding"/>
    <property type="evidence" value="ECO:0007669"/>
    <property type="project" value="UniProtKB-UniRule"/>
</dbReference>
<evidence type="ECO:0000256" key="2">
    <source>
        <dbReference type="ARBA" id="ARBA00001946"/>
    </source>
</evidence>
<comment type="function">
    <text evidence="11">Catalyzes the phosphorylation of the hydroxyl group of 4-methyl-5-beta-hydroxyethylthiazole (THZ).</text>
</comment>
<evidence type="ECO:0000256" key="4">
    <source>
        <dbReference type="ARBA" id="ARBA00022679"/>
    </source>
</evidence>
<dbReference type="GO" id="GO:0009228">
    <property type="term" value="P:thiamine biosynthetic process"/>
    <property type="evidence" value="ECO:0007669"/>
    <property type="project" value="UniProtKB-KW"/>
</dbReference>
<keyword evidence="9 11" id="KW-0460">Magnesium</keyword>
<evidence type="ECO:0000256" key="9">
    <source>
        <dbReference type="ARBA" id="ARBA00022842"/>
    </source>
</evidence>
<proteinExistence type="inferred from homology"/>
<feature type="binding site" evidence="11">
    <location>
        <position position="46"/>
    </location>
    <ligand>
        <name>substrate</name>
    </ligand>
</feature>
<accession>A0A1G8Q4X6</accession>
<evidence type="ECO:0000256" key="5">
    <source>
        <dbReference type="ARBA" id="ARBA00022723"/>
    </source>
</evidence>
<dbReference type="Pfam" id="PF02110">
    <property type="entry name" value="HK"/>
    <property type="match status" value="1"/>
</dbReference>
<dbReference type="PRINTS" id="PR01099">
    <property type="entry name" value="HYETHTZKNASE"/>
</dbReference>
<keyword evidence="6 11" id="KW-0547">Nucleotide-binding</keyword>
<evidence type="ECO:0000313" key="13">
    <source>
        <dbReference type="Proteomes" id="UP000183255"/>
    </source>
</evidence>
<keyword evidence="8 11" id="KW-0067">ATP-binding</keyword>